<sequence>MLSLTVSSNPSEVKLQLGQPLGHGSYSSVFKGYRLSARGVVAVKKSRVSLRVKRPFLLHEARILQMLQGHRGIAHMMGYYRGPHFEYIAMELLGCTIKAKPGSLSNLCVLFILVADFSGPIAQQFSALEYIHSKGFVHRDIKPANILLSLTDPATICLVDFGISLPTDAPILPKRSSPSASTPEYPIGTLDWCSLNAHDGHVLGPSDDLESTIYALLFLLGGSVPWRIPEYYQPPSVSIVRVHDSKRQFVGSSLEAADSVLARQLGKILDDVRRLEVPSHAQLVNLLIAASECTLELDKQLPLDWTPCSPPPILKQLLEHPPKPKMVVEDEEDSEEIPESPQENTGLSDSSCRSSSDSDHTGSAIVYSSLFTRRSTASLDVDSEGGPRYPDSNHSDLEYTWFPLYNRDLSLTLPEIQAKICDAALPTCYVAPGHLKFGYEPVYSETDQMWPFERIENR</sequence>
<keyword evidence="9" id="KW-1185">Reference proteome</keyword>
<feature type="domain" description="Protein kinase" evidence="7">
    <location>
        <begin position="15"/>
        <end position="288"/>
    </location>
</feature>
<evidence type="ECO:0000313" key="8">
    <source>
        <dbReference type="EMBL" id="KAF7293015.1"/>
    </source>
</evidence>
<evidence type="ECO:0000256" key="1">
    <source>
        <dbReference type="ARBA" id="ARBA00012513"/>
    </source>
</evidence>
<dbReference type="GeneID" id="59351033"/>
<gene>
    <name evidence="8" type="ORF">MIND_01200800</name>
</gene>
<feature type="binding site" evidence="4">
    <location>
        <position position="45"/>
    </location>
    <ligand>
        <name>ATP</name>
        <dbReference type="ChEBI" id="CHEBI:30616"/>
    </ligand>
</feature>
<accession>A0A8H6S4I9</accession>
<evidence type="ECO:0000256" key="3">
    <source>
        <dbReference type="ARBA" id="ARBA00022840"/>
    </source>
</evidence>
<protein>
    <recommendedName>
        <fullName evidence="1">non-specific serine/threonine protein kinase</fullName>
        <ecNumber evidence="1">2.7.11.1</ecNumber>
    </recommendedName>
</protein>
<dbReference type="PROSITE" id="PS50011">
    <property type="entry name" value="PROTEIN_KINASE_DOM"/>
    <property type="match status" value="1"/>
</dbReference>
<dbReference type="InterPro" id="IPR008271">
    <property type="entry name" value="Ser/Thr_kinase_AS"/>
</dbReference>
<dbReference type="InterPro" id="IPR000719">
    <property type="entry name" value="Prot_kinase_dom"/>
</dbReference>
<evidence type="ECO:0000259" key="7">
    <source>
        <dbReference type="PROSITE" id="PS50011"/>
    </source>
</evidence>
<keyword evidence="3 4" id="KW-0067">ATP-binding</keyword>
<comment type="similarity">
    <text evidence="5">Belongs to the protein kinase superfamily.</text>
</comment>
<dbReference type="GO" id="GO:0005524">
    <property type="term" value="F:ATP binding"/>
    <property type="evidence" value="ECO:0007669"/>
    <property type="project" value="UniProtKB-UniRule"/>
</dbReference>
<evidence type="ECO:0000256" key="2">
    <source>
        <dbReference type="ARBA" id="ARBA00022741"/>
    </source>
</evidence>
<dbReference type="PROSITE" id="PS00108">
    <property type="entry name" value="PROTEIN_KINASE_ST"/>
    <property type="match status" value="1"/>
</dbReference>
<evidence type="ECO:0000256" key="5">
    <source>
        <dbReference type="RuleBase" id="RU000304"/>
    </source>
</evidence>
<feature type="compositionally biased region" description="Acidic residues" evidence="6">
    <location>
        <begin position="329"/>
        <end position="338"/>
    </location>
</feature>
<dbReference type="SMART" id="SM00220">
    <property type="entry name" value="S_TKc"/>
    <property type="match status" value="1"/>
</dbReference>
<evidence type="ECO:0000256" key="4">
    <source>
        <dbReference type="PROSITE-ProRule" id="PRU10141"/>
    </source>
</evidence>
<name>A0A8H6S4I9_9AGAR</name>
<dbReference type="EC" id="2.7.11.1" evidence="1"/>
<dbReference type="AlphaFoldDB" id="A0A8H6S4I9"/>
<evidence type="ECO:0000313" key="9">
    <source>
        <dbReference type="Proteomes" id="UP000636479"/>
    </source>
</evidence>
<dbReference type="Pfam" id="PF00069">
    <property type="entry name" value="Pkinase"/>
    <property type="match status" value="1"/>
</dbReference>
<dbReference type="InterPro" id="IPR017441">
    <property type="entry name" value="Protein_kinase_ATP_BS"/>
</dbReference>
<dbReference type="Proteomes" id="UP000636479">
    <property type="component" value="Unassembled WGS sequence"/>
</dbReference>
<comment type="caution">
    <text evidence="8">The sequence shown here is derived from an EMBL/GenBank/DDBJ whole genome shotgun (WGS) entry which is preliminary data.</text>
</comment>
<dbReference type="RefSeq" id="XP_037215443.1">
    <property type="nucleotide sequence ID" value="XM_037368517.1"/>
</dbReference>
<feature type="compositionally biased region" description="Low complexity" evidence="6">
    <location>
        <begin position="339"/>
        <end position="355"/>
    </location>
</feature>
<keyword evidence="2 4" id="KW-0547">Nucleotide-binding</keyword>
<dbReference type="Gene3D" id="1.10.510.10">
    <property type="entry name" value="Transferase(Phosphotransferase) domain 1"/>
    <property type="match status" value="1"/>
</dbReference>
<dbReference type="SUPFAM" id="SSF56112">
    <property type="entry name" value="Protein kinase-like (PK-like)"/>
    <property type="match status" value="1"/>
</dbReference>
<dbReference type="OrthoDB" id="5579860at2759"/>
<feature type="compositionally biased region" description="Basic and acidic residues" evidence="6">
    <location>
        <begin position="317"/>
        <end position="328"/>
    </location>
</feature>
<dbReference type="PANTHER" id="PTHR11909">
    <property type="entry name" value="CASEIN KINASE-RELATED"/>
    <property type="match status" value="1"/>
</dbReference>
<keyword evidence="8" id="KW-0808">Transferase</keyword>
<evidence type="ECO:0000256" key="6">
    <source>
        <dbReference type="SAM" id="MobiDB-lite"/>
    </source>
</evidence>
<proteinExistence type="inferred from homology"/>
<reference evidence="8" key="1">
    <citation type="submission" date="2020-05" db="EMBL/GenBank/DDBJ databases">
        <title>Mycena genomes resolve the evolution of fungal bioluminescence.</title>
        <authorList>
            <person name="Tsai I.J."/>
        </authorList>
    </citation>
    <scope>NUCLEOTIDE SEQUENCE</scope>
    <source>
        <strain evidence="8">171206Taipei</strain>
    </source>
</reference>
<keyword evidence="8" id="KW-0418">Kinase</keyword>
<dbReference type="InterPro" id="IPR011009">
    <property type="entry name" value="Kinase-like_dom_sf"/>
</dbReference>
<dbReference type="InterPro" id="IPR050235">
    <property type="entry name" value="CK1_Ser-Thr_kinase"/>
</dbReference>
<dbReference type="EMBL" id="JACAZF010000011">
    <property type="protein sequence ID" value="KAF7293015.1"/>
    <property type="molecule type" value="Genomic_DNA"/>
</dbReference>
<dbReference type="PROSITE" id="PS00107">
    <property type="entry name" value="PROTEIN_KINASE_ATP"/>
    <property type="match status" value="1"/>
</dbReference>
<organism evidence="8 9">
    <name type="scientific">Mycena indigotica</name>
    <dbReference type="NCBI Taxonomy" id="2126181"/>
    <lineage>
        <taxon>Eukaryota</taxon>
        <taxon>Fungi</taxon>
        <taxon>Dikarya</taxon>
        <taxon>Basidiomycota</taxon>
        <taxon>Agaricomycotina</taxon>
        <taxon>Agaricomycetes</taxon>
        <taxon>Agaricomycetidae</taxon>
        <taxon>Agaricales</taxon>
        <taxon>Marasmiineae</taxon>
        <taxon>Mycenaceae</taxon>
        <taxon>Mycena</taxon>
    </lineage>
</organism>
<dbReference type="GO" id="GO:0004674">
    <property type="term" value="F:protein serine/threonine kinase activity"/>
    <property type="evidence" value="ECO:0007669"/>
    <property type="project" value="UniProtKB-KW"/>
</dbReference>
<feature type="region of interest" description="Disordered" evidence="6">
    <location>
        <begin position="314"/>
        <end position="360"/>
    </location>
</feature>
<keyword evidence="5" id="KW-0723">Serine/threonine-protein kinase</keyword>